<keyword evidence="2" id="KW-1185">Reference proteome</keyword>
<evidence type="ECO:0000313" key="1">
    <source>
        <dbReference type="EMBL" id="KAK8063219.1"/>
    </source>
</evidence>
<dbReference type="EMBL" id="JAQQWM010000005">
    <property type="protein sequence ID" value="KAK8063219.1"/>
    <property type="molecule type" value="Genomic_DNA"/>
</dbReference>
<organism evidence="1 2">
    <name type="scientific">Apiospora saccharicola</name>
    <dbReference type="NCBI Taxonomy" id="335842"/>
    <lineage>
        <taxon>Eukaryota</taxon>
        <taxon>Fungi</taxon>
        <taxon>Dikarya</taxon>
        <taxon>Ascomycota</taxon>
        <taxon>Pezizomycotina</taxon>
        <taxon>Sordariomycetes</taxon>
        <taxon>Xylariomycetidae</taxon>
        <taxon>Amphisphaeriales</taxon>
        <taxon>Apiosporaceae</taxon>
        <taxon>Apiospora</taxon>
    </lineage>
</organism>
<dbReference type="Proteomes" id="UP001446871">
    <property type="component" value="Unassembled WGS sequence"/>
</dbReference>
<proteinExistence type="predicted"/>
<accession>A0ABR1UWA3</accession>
<reference evidence="1 2" key="1">
    <citation type="submission" date="2023-01" db="EMBL/GenBank/DDBJ databases">
        <title>Analysis of 21 Apiospora genomes using comparative genomics revels a genus with tremendous synthesis potential of carbohydrate active enzymes and secondary metabolites.</title>
        <authorList>
            <person name="Sorensen T."/>
        </authorList>
    </citation>
    <scope>NUCLEOTIDE SEQUENCE [LARGE SCALE GENOMIC DNA]</scope>
    <source>
        <strain evidence="1 2">CBS 83171</strain>
    </source>
</reference>
<sequence length="375" mass="42324">MDLSASPLLRLPRESRNTIYRAYILVDGGYVLDPNAKKLRRAKATMPSQANGSNVIDLSLMYTCRQVASEMRGVALGANLATFKPVYSEELRLRAGRYLELMDVLYHHAAVASAFAYNVWATLRSWRVTLSTFIQWAIGNMGRVYECNLWHWSIPSQREIDTLHELLHILWQCIYCDGELGDCRTLRPSSSRYTVTAGKYRFSAAAAAIDFFESFPGIHRATRCVLVHEDRVQQSTAEQITLGLTIDRGLPIAELPSKYLYYTGNQEDFDTPSAIYFEPGVANFPEELSRIVAGISIVKCLNFSPGTSLNAEDVVQARYGWAFEEWQQTSCYDSEPLTFQPVSPLPSSLVDILLHDVINDEAARRHAMEEGWLES</sequence>
<gene>
    <name evidence="1" type="ORF">PG996_007871</name>
</gene>
<comment type="caution">
    <text evidence="1">The sequence shown here is derived from an EMBL/GenBank/DDBJ whole genome shotgun (WGS) entry which is preliminary data.</text>
</comment>
<name>A0ABR1UWA3_9PEZI</name>
<protein>
    <submittedName>
        <fullName evidence="1">Uncharacterized protein</fullName>
    </submittedName>
</protein>
<evidence type="ECO:0000313" key="2">
    <source>
        <dbReference type="Proteomes" id="UP001446871"/>
    </source>
</evidence>